<keyword evidence="7" id="KW-0010">Activator</keyword>
<keyword evidence="5" id="KW-0238">DNA-binding</keyword>
<organism evidence="13 14">
    <name type="scientific">Candida viswanathii</name>
    <dbReference type="NCBI Taxonomy" id="5486"/>
    <lineage>
        <taxon>Eukaryota</taxon>
        <taxon>Fungi</taxon>
        <taxon>Dikarya</taxon>
        <taxon>Ascomycota</taxon>
        <taxon>Saccharomycotina</taxon>
        <taxon>Pichiomycetes</taxon>
        <taxon>Debaryomycetaceae</taxon>
        <taxon>Candida/Lodderomyces clade</taxon>
        <taxon>Candida</taxon>
    </lineage>
</organism>
<evidence type="ECO:0000256" key="4">
    <source>
        <dbReference type="ARBA" id="ARBA00023015"/>
    </source>
</evidence>
<keyword evidence="2" id="KW-0479">Metal-binding</keyword>
<feature type="region of interest" description="Disordered" evidence="11">
    <location>
        <begin position="1"/>
        <end position="72"/>
    </location>
</feature>
<reference evidence="13 14" key="1">
    <citation type="submission" date="2018-06" db="EMBL/GenBank/DDBJ databases">
        <title>Whole genome sequencing of Candida tropicalis (genome annotated by CSBL at Korea University).</title>
        <authorList>
            <person name="Ahn J."/>
        </authorList>
    </citation>
    <scope>NUCLEOTIDE SEQUENCE [LARGE SCALE GENOMIC DNA]</scope>
    <source>
        <strain evidence="13 14">ATCC 20962</strain>
    </source>
</reference>
<dbReference type="SMART" id="SM00066">
    <property type="entry name" value="GAL4"/>
    <property type="match status" value="1"/>
</dbReference>
<dbReference type="OrthoDB" id="3364175at2759"/>
<dbReference type="InterPro" id="IPR005600">
    <property type="entry name" value="Gal4_dimer_dom"/>
</dbReference>
<dbReference type="GO" id="GO:0000981">
    <property type="term" value="F:DNA-binding transcription factor activity, RNA polymerase II-specific"/>
    <property type="evidence" value="ECO:0007669"/>
    <property type="project" value="InterPro"/>
</dbReference>
<evidence type="ECO:0000256" key="9">
    <source>
        <dbReference type="ARBA" id="ARBA00023242"/>
    </source>
</evidence>
<gene>
    <name evidence="13" type="ORF">Cantr_04443</name>
</gene>
<accession>A0A367XMN7</accession>
<comment type="subcellular location">
    <subcellularLocation>
        <location evidence="1">Nucleus</location>
    </subcellularLocation>
</comment>
<evidence type="ECO:0000256" key="11">
    <source>
        <dbReference type="SAM" id="MobiDB-lite"/>
    </source>
</evidence>
<name>A0A367XMN7_9ASCO</name>
<dbReference type="InterPro" id="IPR051127">
    <property type="entry name" value="Fungal_SecMet_Regulators"/>
</dbReference>
<keyword evidence="9" id="KW-0539">Nucleus</keyword>
<keyword evidence="10" id="KW-0119">Carbohydrate metabolism</keyword>
<dbReference type="GO" id="GO:0000435">
    <property type="term" value="P:positive regulation of transcription from RNA polymerase II promoter by galactose"/>
    <property type="evidence" value="ECO:0007669"/>
    <property type="project" value="TreeGrafter"/>
</dbReference>
<keyword evidence="4" id="KW-0805">Transcription regulation</keyword>
<dbReference type="SUPFAM" id="SSF57701">
    <property type="entry name" value="Zn2/Cys6 DNA-binding domain"/>
    <property type="match status" value="1"/>
</dbReference>
<feature type="domain" description="Zn(2)-C6 fungal-type" evidence="12">
    <location>
        <begin position="75"/>
        <end position="105"/>
    </location>
</feature>
<keyword evidence="6" id="KW-0299">Galactose metabolism</keyword>
<dbReference type="GO" id="GO:0006012">
    <property type="term" value="P:galactose metabolic process"/>
    <property type="evidence" value="ECO:0007669"/>
    <property type="project" value="UniProtKB-KW"/>
</dbReference>
<evidence type="ECO:0000256" key="8">
    <source>
        <dbReference type="ARBA" id="ARBA00023163"/>
    </source>
</evidence>
<dbReference type="Proteomes" id="UP000253472">
    <property type="component" value="Unassembled WGS sequence"/>
</dbReference>
<dbReference type="Pfam" id="PF00172">
    <property type="entry name" value="Zn_clus"/>
    <property type="match status" value="1"/>
</dbReference>
<dbReference type="Pfam" id="PF03902">
    <property type="entry name" value="Gal4_dimer"/>
    <property type="match status" value="1"/>
</dbReference>
<evidence type="ECO:0000256" key="10">
    <source>
        <dbReference type="ARBA" id="ARBA00023277"/>
    </source>
</evidence>
<feature type="compositionally biased region" description="Low complexity" evidence="11">
    <location>
        <begin position="51"/>
        <end position="64"/>
    </location>
</feature>
<sequence>MSIEPNNEQLPPLKQEPGLVQEPEHEPELPLQQEPEPDLELDQEPQLKQEPTTSSPTTSTSTSSRLVPPHPIEQACDSCRKRKLKCSKEYPRCTKCIQHKWCCSYSPRTVRSPLTRAHLTEVENRVIQLESILSYLLPPNTDIDDLIKNKTLLDPIKEKINSNDATSTTSPSSHEEHYHNHNHNHTNNGNKSPLQSYNSSVAHSPIDTITYPLRQSKSNPLDDYYSKNKLKQEIIDDFFLNRIINTQSDNAPFQSSLQSSGMNSTLTSPTSLMSLNSYNDAESSVPDVIDLSEPLLKKLKLEADQFPSSSSSNPTTGGAHQLGLFNDAALDIIFDGVVDDSINV</sequence>
<dbReference type="PROSITE" id="PS50048">
    <property type="entry name" value="ZN2_CY6_FUNGAL_2"/>
    <property type="match status" value="1"/>
</dbReference>
<evidence type="ECO:0000256" key="3">
    <source>
        <dbReference type="ARBA" id="ARBA00022833"/>
    </source>
</evidence>
<dbReference type="STRING" id="5486.A0A367XMN7"/>
<feature type="region of interest" description="Disordered" evidence="11">
    <location>
        <begin position="161"/>
        <end position="199"/>
    </location>
</feature>
<dbReference type="CDD" id="cd00067">
    <property type="entry name" value="GAL4"/>
    <property type="match status" value="1"/>
</dbReference>
<dbReference type="FunFam" id="4.10.240.10:FF:000009">
    <property type="entry name" value="C6 transcription factor (Gal4)"/>
    <property type="match status" value="1"/>
</dbReference>
<evidence type="ECO:0000256" key="6">
    <source>
        <dbReference type="ARBA" id="ARBA00023144"/>
    </source>
</evidence>
<dbReference type="PROSITE" id="PS00463">
    <property type="entry name" value="ZN2_CY6_FUNGAL_1"/>
    <property type="match status" value="1"/>
</dbReference>
<dbReference type="GO" id="GO:0000978">
    <property type="term" value="F:RNA polymerase II cis-regulatory region sequence-specific DNA binding"/>
    <property type="evidence" value="ECO:0007669"/>
    <property type="project" value="TreeGrafter"/>
</dbReference>
<keyword evidence="3" id="KW-0862">Zinc</keyword>
<comment type="caution">
    <text evidence="13">The sequence shown here is derived from an EMBL/GenBank/DDBJ whole genome shotgun (WGS) entry which is preliminary data.</text>
</comment>
<dbReference type="GO" id="GO:0005634">
    <property type="term" value="C:nucleus"/>
    <property type="evidence" value="ECO:0007669"/>
    <property type="project" value="UniProtKB-SubCell"/>
</dbReference>
<dbReference type="CDD" id="cd14654">
    <property type="entry name" value="ZIP_Gal4"/>
    <property type="match status" value="1"/>
</dbReference>
<keyword evidence="14" id="KW-1185">Reference proteome</keyword>
<proteinExistence type="predicted"/>
<dbReference type="InterPro" id="IPR036864">
    <property type="entry name" value="Zn2-C6_fun-type_DNA-bd_sf"/>
</dbReference>
<dbReference type="InterPro" id="IPR001138">
    <property type="entry name" value="Zn2Cys6_DnaBD"/>
</dbReference>
<evidence type="ECO:0000313" key="13">
    <source>
        <dbReference type="EMBL" id="RCK54904.1"/>
    </source>
</evidence>
<evidence type="ECO:0000256" key="1">
    <source>
        <dbReference type="ARBA" id="ARBA00004123"/>
    </source>
</evidence>
<evidence type="ECO:0000256" key="2">
    <source>
        <dbReference type="ARBA" id="ARBA00022723"/>
    </source>
</evidence>
<dbReference type="Gene3D" id="1.20.5.170">
    <property type="match status" value="1"/>
</dbReference>
<evidence type="ECO:0000259" key="12">
    <source>
        <dbReference type="PROSITE" id="PS50048"/>
    </source>
</evidence>
<dbReference type="Gene3D" id="4.10.240.10">
    <property type="entry name" value="Zn(2)-C6 fungal-type DNA-binding domain"/>
    <property type="match status" value="1"/>
</dbReference>
<dbReference type="GO" id="GO:0008270">
    <property type="term" value="F:zinc ion binding"/>
    <property type="evidence" value="ECO:0007669"/>
    <property type="project" value="InterPro"/>
</dbReference>
<keyword evidence="8" id="KW-0804">Transcription</keyword>
<evidence type="ECO:0000256" key="7">
    <source>
        <dbReference type="ARBA" id="ARBA00023159"/>
    </source>
</evidence>
<evidence type="ECO:0000256" key="5">
    <source>
        <dbReference type="ARBA" id="ARBA00023125"/>
    </source>
</evidence>
<dbReference type="EMBL" id="QLNQ01000030">
    <property type="protein sequence ID" value="RCK54904.1"/>
    <property type="molecule type" value="Genomic_DNA"/>
</dbReference>
<dbReference type="AlphaFoldDB" id="A0A367XMN7"/>
<evidence type="ECO:0000313" key="14">
    <source>
        <dbReference type="Proteomes" id="UP000253472"/>
    </source>
</evidence>
<dbReference type="PANTHER" id="PTHR47424">
    <property type="entry name" value="REGULATORY PROTEIN GAL4"/>
    <property type="match status" value="1"/>
</dbReference>
<protein>
    <recommendedName>
        <fullName evidence="12">Zn(2)-C6 fungal-type domain-containing protein</fullName>
    </recommendedName>
</protein>
<dbReference type="PANTHER" id="PTHR47424:SF3">
    <property type="entry name" value="REGULATORY PROTEIN GAL4"/>
    <property type="match status" value="1"/>
</dbReference>